<dbReference type="EMBL" id="BJWL01000012">
    <property type="protein sequence ID" value="GFY97642.1"/>
    <property type="molecule type" value="Genomic_DNA"/>
</dbReference>
<feature type="domain" description="GST N-terminal" evidence="5">
    <location>
        <begin position="31"/>
        <end position="110"/>
    </location>
</feature>
<dbReference type="SUPFAM" id="SSF52833">
    <property type="entry name" value="Thioredoxin-like"/>
    <property type="match status" value="1"/>
</dbReference>
<dbReference type="InterPro" id="IPR004046">
    <property type="entry name" value="GST_C"/>
</dbReference>
<dbReference type="InterPro" id="IPR045074">
    <property type="entry name" value="GST_C_Tau"/>
</dbReference>
<feature type="domain" description="GST C-terminal" evidence="6">
    <location>
        <begin position="116"/>
        <end position="244"/>
    </location>
</feature>
<dbReference type="PROSITE" id="PS50405">
    <property type="entry name" value="GST_CTER"/>
    <property type="match status" value="1"/>
</dbReference>
<dbReference type="SFLD" id="SFLDG00358">
    <property type="entry name" value="Main_(cytGST)"/>
    <property type="match status" value="1"/>
</dbReference>
<dbReference type="GO" id="GO:0006749">
    <property type="term" value="P:glutathione metabolic process"/>
    <property type="evidence" value="ECO:0007669"/>
    <property type="project" value="InterPro"/>
</dbReference>
<dbReference type="OrthoDB" id="4951845at2759"/>
<dbReference type="CDD" id="cd03058">
    <property type="entry name" value="GST_N_Tau"/>
    <property type="match status" value="1"/>
</dbReference>
<dbReference type="FunFam" id="3.40.30.10:FF:000014">
    <property type="entry name" value="Tau class glutathione S-transferase"/>
    <property type="match status" value="1"/>
</dbReference>
<organism evidence="7 8">
    <name type="scientific">Actinidia rufa</name>
    <dbReference type="NCBI Taxonomy" id="165716"/>
    <lineage>
        <taxon>Eukaryota</taxon>
        <taxon>Viridiplantae</taxon>
        <taxon>Streptophyta</taxon>
        <taxon>Embryophyta</taxon>
        <taxon>Tracheophyta</taxon>
        <taxon>Spermatophyta</taxon>
        <taxon>Magnoliopsida</taxon>
        <taxon>eudicotyledons</taxon>
        <taxon>Gunneridae</taxon>
        <taxon>Pentapetalae</taxon>
        <taxon>asterids</taxon>
        <taxon>Ericales</taxon>
        <taxon>Actinidiaceae</taxon>
        <taxon>Actinidia</taxon>
    </lineage>
</organism>
<keyword evidence="2 7" id="KW-0808">Transferase</keyword>
<accession>A0A7J0FG20</accession>
<proteinExistence type="inferred from homology"/>
<dbReference type="PANTHER" id="PTHR11260">
    <property type="entry name" value="GLUTATHIONE S-TRANSFERASE, GST, SUPERFAMILY, GST DOMAIN CONTAINING"/>
    <property type="match status" value="1"/>
</dbReference>
<name>A0A7J0FG20_9ERIC</name>
<dbReference type="InterPro" id="IPR036249">
    <property type="entry name" value="Thioredoxin-like_sf"/>
</dbReference>
<evidence type="ECO:0000256" key="4">
    <source>
        <dbReference type="RuleBase" id="RU003494"/>
    </source>
</evidence>
<evidence type="ECO:0000313" key="7">
    <source>
        <dbReference type="EMBL" id="GFY97642.1"/>
    </source>
</evidence>
<evidence type="ECO:0000256" key="2">
    <source>
        <dbReference type="ARBA" id="ARBA00022679"/>
    </source>
</evidence>
<dbReference type="Gene3D" id="1.20.1050.10">
    <property type="match status" value="1"/>
</dbReference>
<evidence type="ECO:0000256" key="1">
    <source>
        <dbReference type="ARBA" id="ARBA00012452"/>
    </source>
</evidence>
<dbReference type="InterPro" id="IPR010987">
    <property type="entry name" value="Glutathione-S-Trfase_C-like"/>
</dbReference>
<dbReference type="SFLD" id="SFLDG01152">
    <property type="entry name" value="Main.3:_Omega-_and_Tau-like"/>
    <property type="match status" value="1"/>
</dbReference>
<dbReference type="CDD" id="cd03185">
    <property type="entry name" value="GST_C_Tau"/>
    <property type="match status" value="1"/>
</dbReference>
<dbReference type="Proteomes" id="UP000585474">
    <property type="component" value="Unassembled WGS sequence"/>
</dbReference>
<protein>
    <recommendedName>
        <fullName evidence="1">glutathione transferase</fullName>
        <ecNumber evidence="1">2.5.1.18</ecNumber>
    </recommendedName>
</protein>
<dbReference type="GO" id="GO:0005737">
    <property type="term" value="C:cytoplasm"/>
    <property type="evidence" value="ECO:0007669"/>
    <property type="project" value="TreeGrafter"/>
</dbReference>
<dbReference type="InterPro" id="IPR040079">
    <property type="entry name" value="Glutathione_S-Trfase"/>
</dbReference>
<dbReference type="SFLD" id="SFLDS00019">
    <property type="entry name" value="Glutathione_Transferase_(cytos"/>
    <property type="match status" value="1"/>
</dbReference>
<dbReference type="InterPro" id="IPR004045">
    <property type="entry name" value="Glutathione_S-Trfase_N"/>
</dbReference>
<comment type="catalytic activity">
    <reaction evidence="3">
        <text>RX + glutathione = an S-substituted glutathione + a halide anion + H(+)</text>
        <dbReference type="Rhea" id="RHEA:16437"/>
        <dbReference type="ChEBI" id="CHEBI:15378"/>
        <dbReference type="ChEBI" id="CHEBI:16042"/>
        <dbReference type="ChEBI" id="CHEBI:17792"/>
        <dbReference type="ChEBI" id="CHEBI:57925"/>
        <dbReference type="ChEBI" id="CHEBI:90779"/>
        <dbReference type="EC" id="2.5.1.18"/>
    </reaction>
</comment>
<dbReference type="Pfam" id="PF02798">
    <property type="entry name" value="GST_N"/>
    <property type="match status" value="1"/>
</dbReference>
<sequence length="253" mass="29341">MCHFCRVGGSPLIIIYVHYFIEPFMTIGMANEVILLDYWPSPFAARVRIALAEKGIEYECKEEDLANKSPLLMKMNPIHHKVPVLIHNGKPTCESEIIIQYIDDVWKVESPLLPSDSYLKAKARFWTSFINTKDPPNWMQVHESGRKVWMSKGVDQETGKEELIECCKLLEVELGDKPYFGGENFGFVDIALVPFYNWFNFFKNFAAFNMEAECPKLVKWGNRCMERESVSKSLPNSDQMYAAFLEFKKMLHM</sequence>
<evidence type="ECO:0000259" key="5">
    <source>
        <dbReference type="PROSITE" id="PS50404"/>
    </source>
</evidence>
<evidence type="ECO:0000313" key="8">
    <source>
        <dbReference type="Proteomes" id="UP000585474"/>
    </source>
</evidence>
<comment type="similarity">
    <text evidence="4">Belongs to the GST superfamily.</text>
</comment>
<dbReference type="PANTHER" id="PTHR11260:SF519">
    <property type="entry name" value="GLUTATHIONE TRANSFERASE"/>
    <property type="match status" value="1"/>
</dbReference>
<evidence type="ECO:0000256" key="3">
    <source>
        <dbReference type="ARBA" id="ARBA00047960"/>
    </source>
</evidence>
<evidence type="ECO:0000259" key="6">
    <source>
        <dbReference type="PROSITE" id="PS50405"/>
    </source>
</evidence>
<dbReference type="Gene3D" id="3.40.30.10">
    <property type="entry name" value="Glutaredoxin"/>
    <property type="match status" value="1"/>
</dbReference>
<dbReference type="PROSITE" id="PS50404">
    <property type="entry name" value="GST_NTER"/>
    <property type="match status" value="1"/>
</dbReference>
<dbReference type="AlphaFoldDB" id="A0A7J0FG20"/>
<dbReference type="SUPFAM" id="SSF47616">
    <property type="entry name" value="GST C-terminal domain-like"/>
    <property type="match status" value="1"/>
</dbReference>
<dbReference type="InterPro" id="IPR045073">
    <property type="entry name" value="Omega/Tau-like"/>
</dbReference>
<reference evidence="7 8" key="1">
    <citation type="submission" date="2019-07" db="EMBL/GenBank/DDBJ databases">
        <title>De Novo Assembly of kiwifruit Actinidia rufa.</title>
        <authorList>
            <person name="Sugita-Konishi S."/>
            <person name="Sato K."/>
            <person name="Mori E."/>
            <person name="Abe Y."/>
            <person name="Kisaki G."/>
            <person name="Hamano K."/>
            <person name="Suezawa K."/>
            <person name="Otani M."/>
            <person name="Fukuda T."/>
            <person name="Manabe T."/>
            <person name="Gomi K."/>
            <person name="Tabuchi M."/>
            <person name="Akimitsu K."/>
            <person name="Kataoka I."/>
        </authorList>
    </citation>
    <scope>NUCLEOTIDE SEQUENCE [LARGE SCALE GENOMIC DNA]</scope>
    <source>
        <strain evidence="8">cv. Fuchu</strain>
    </source>
</reference>
<dbReference type="GO" id="GO:0004364">
    <property type="term" value="F:glutathione transferase activity"/>
    <property type="evidence" value="ECO:0007669"/>
    <property type="project" value="UniProtKB-EC"/>
</dbReference>
<gene>
    <name evidence="7" type="ORF">Acr_12g0001830</name>
</gene>
<dbReference type="EC" id="2.5.1.18" evidence="1"/>
<dbReference type="InterPro" id="IPR036282">
    <property type="entry name" value="Glutathione-S-Trfase_C_sf"/>
</dbReference>
<keyword evidence="8" id="KW-1185">Reference proteome</keyword>
<comment type="caution">
    <text evidence="7">The sequence shown here is derived from an EMBL/GenBank/DDBJ whole genome shotgun (WGS) entry which is preliminary data.</text>
</comment>
<dbReference type="Pfam" id="PF00043">
    <property type="entry name" value="GST_C"/>
    <property type="match status" value="1"/>
</dbReference>